<feature type="transmembrane region" description="Helical" evidence="6">
    <location>
        <begin position="287"/>
        <end position="306"/>
    </location>
</feature>
<evidence type="ECO:0000256" key="1">
    <source>
        <dbReference type="ARBA" id="ARBA00004141"/>
    </source>
</evidence>
<dbReference type="InterPro" id="IPR000620">
    <property type="entry name" value="EamA_dom"/>
</dbReference>
<evidence type="ECO:0000313" key="9">
    <source>
        <dbReference type="Proteomes" id="UP001595722"/>
    </source>
</evidence>
<feature type="domain" description="EamA" evidence="7">
    <location>
        <begin position="18"/>
        <end position="140"/>
    </location>
</feature>
<feature type="transmembrane region" description="Helical" evidence="6">
    <location>
        <begin position="263"/>
        <end position="281"/>
    </location>
</feature>
<proteinExistence type="inferred from homology"/>
<evidence type="ECO:0000256" key="4">
    <source>
        <dbReference type="ARBA" id="ARBA00022989"/>
    </source>
</evidence>
<name>A0ABV7VWG9_9GAMM</name>
<sequence length="308" mass="33231">MISNTVNLKQQHSDRSHGTLQALFAVMLFSLTVPFTQLALADFQAAFIASSRALIAGLLAWIIIYKHGWKIPAARVIPWLLLAGSGVVIGFPYLLSLSLTQVSAADMGVVLAGLPLTTALMGAWIQHERHGPGFWLAAISGGLLLASYVLLNTGGSAVFDSGHLGLLLATLLMGGIGYSAGAKAATLISGPAAGWQTICWTLLLYLPVSAFWWGNSWADQAASTGPIADTSIMALLYLILISQLWGFKFWYQALAAHGVGRISQLQLLQPFFTLLFISLLLQQSIGWLQLLFCCLIVFCVWLSQTIRK</sequence>
<organism evidence="8 9">
    <name type="scientific">Bacterioplanoides pacificum</name>
    <dbReference type="NCBI Taxonomy" id="1171596"/>
    <lineage>
        <taxon>Bacteria</taxon>
        <taxon>Pseudomonadati</taxon>
        <taxon>Pseudomonadota</taxon>
        <taxon>Gammaproteobacteria</taxon>
        <taxon>Oceanospirillales</taxon>
        <taxon>Oceanospirillaceae</taxon>
        <taxon>Bacterioplanoides</taxon>
    </lineage>
</organism>
<keyword evidence="4 6" id="KW-1133">Transmembrane helix</keyword>
<accession>A0ABV7VWG9</accession>
<feature type="transmembrane region" description="Helical" evidence="6">
    <location>
        <begin position="107"/>
        <end position="125"/>
    </location>
</feature>
<evidence type="ECO:0000256" key="6">
    <source>
        <dbReference type="SAM" id="Phobius"/>
    </source>
</evidence>
<keyword evidence="9" id="KW-1185">Reference proteome</keyword>
<dbReference type="SUPFAM" id="SSF103481">
    <property type="entry name" value="Multidrug resistance efflux transporter EmrE"/>
    <property type="match status" value="2"/>
</dbReference>
<protein>
    <submittedName>
        <fullName evidence="8">DMT family transporter</fullName>
    </submittedName>
</protein>
<comment type="subcellular location">
    <subcellularLocation>
        <location evidence="1">Membrane</location>
        <topology evidence="1">Multi-pass membrane protein</topology>
    </subcellularLocation>
</comment>
<evidence type="ECO:0000256" key="2">
    <source>
        <dbReference type="ARBA" id="ARBA00007362"/>
    </source>
</evidence>
<evidence type="ECO:0000256" key="3">
    <source>
        <dbReference type="ARBA" id="ARBA00022692"/>
    </source>
</evidence>
<dbReference type="RefSeq" id="WP_376866965.1">
    <property type="nucleotide sequence ID" value="NZ_JBHRYB010000013.1"/>
</dbReference>
<gene>
    <name evidence="8" type="ORF">ACFOMG_12225</name>
</gene>
<keyword evidence="5 6" id="KW-0472">Membrane</keyword>
<evidence type="ECO:0000259" key="7">
    <source>
        <dbReference type="Pfam" id="PF00892"/>
    </source>
</evidence>
<feature type="transmembrane region" description="Helical" evidence="6">
    <location>
        <begin position="46"/>
        <end position="64"/>
    </location>
</feature>
<dbReference type="InterPro" id="IPR050638">
    <property type="entry name" value="AA-Vitamin_Transporters"/>
</dbReference>
<comment type="similarity">
    <text evidence="2">Belongs to the EamA transporter family.</text>
</comment>
<keyword evidence="3 6" id="KW-0812">Transmembrane</keyword>
<feature type="transmembrane region" description="Helical" evidence="6">
    <location>
        <begin position="20"/>
        <end position="40"/>
    </location>
</feature>
<dbReference type="PANTHER" id="PTHR32322:SF2">
    <property type="entry name" value="EAMA DOMAIN-CONTAINING PROTEIN"/>
    <property type="match status" value="1"/>
</dbReference>
<dbReference type="EMBL" id="JBHRYB010000013">
    <property type="protein sequence ID" value="MFC3680866.1"/>
    <property type="molecule type" value="Genomic_DNA"/>
</dbReference>
<feature type="transmembrane region" description="Helical" evidence="6">
    <location>
        <begin position="163"/>
        <end position="181"/>
    </location>
</feature>
<dbReference type="PANTHER" id="PTHR32322">
    <property type="entry name" value="INNER MEMBRANE TRANSPORTER"/>
    <property type="match status" value="1"/>
</dbReference>
<evidence type="ECO:0000256" key="5">
    <source>
        <dbReference type="ARBA" id="ARBA00023136"/>
    </source>
</evidence>
<feature type="transmembrane region" description="Helical" evidence="6">
    <location>
        <begin position="193"/>
        <end position="212"/>
    </location>
</feature>
<feature type="transmembrane region" description="Helical" evidence="6">
    <location>
        <begin position="132"/>
        <end position="151"/>
    </location>
</feature>
<feature type="transmembrane region" description="Helical" evidence="6">
    <location>
        <begin position="76"/>
        <end position="95"/>
    </location>
</feature>
<dbReference type="InterPro" id="IPR037185">
    <property type="entry name" value="EmrE-like"/>
</dbReference>
<dbReference type="Proteomes" id="UP001595722">
    <property type="component" value="Unassembled WGS sequence"/>
</dbReference>
<dbReference type="Pfam" id="PF00892">
    <property type="entry name" value="EamA"/>
    <property type="match status" value="2"/>
</dbReference>
<feature type="domain" description="EamA" evidence="7">
    <location>
        <begin position="162"/>
        <end position="302"/>
    </location>
</feature>
<comment type="caution">
    <text evidence="8">The sequence shown here is derived from an EMBL/GenBank/DDBJ whole genome shotgun (WGS) entry which is preliminary data.</text>
</comment>
<evidence type="ECO:0000313" key="8">
    <source>
        <dbReference type="EMBL" id="MFC3680866.1"/>
    </source>
</evidence>
<reference evidence="9" key="1">
    <citation type="journal article" date="2019" name="Int. J. Syst. Evol. Microbiol.">
        <title>The Global Catalogue of Microorganisms (GCM) 10K type strain sequencing project: providing services to taxonomists for standard genome sequencing and annotation.</title>
        <authorList>
            <consortium name="The Broad Institute Genomics Platform"/>
            <consortium name="The Broad Institute Genome Sequencing Center for Infectious Disease"/>
            <person name="Wu L."/>
            <person name="Ma J."/>
        </authorList>
    </citation>
    <scope>NUCLEOTIDE SEQUENCE [LARGE SCALE GENOMIC DNA]</scope>
    <source>
        <strain evidence="9">KCTC 42424</strain>
    </source>
</reference>
<feature type="transmembrane region" description="Helical" evidence="6">
    <location>
        <begin position="232"/>
        <end position="251"/>
    </location>
</feature>